<evidence type="ECO:0000259" key="3">
    <source>
        <dbReference type="Pfam" id="PF14258"/>
    </source>
</evidence>
<keyword evidence="2" id="KW-0472">Membrane</keyword>
<name>A0ABQ3Z5L6_9ACTN</name>
<keyword evidence="5" id="KW-1185">Reference proteome</keyword>
<dbReference type="RefSeq" id="WP_203732495.1">
    <property type="nucleotide sequence ID" value="NZ_BOML01000052.1"/>
</dbReference>
<feature type="compositionally biased region" description="Pro residues" evidence="1">
    <location>
        <begin position="229"/>
        <end position="240"/>
    </location>
</feature>
<gene>
    <name evidence="4" type="ORF">Adu01nite_64720</name>
</gene>
<dbReference type="Proteomes" id="UP000637628">
    <property type="component" value="Unassembled WGS sequence"/>
</dbReference>
<feature type="transmembrane region" description="Helical" evidence="2">
    <location>
        <begin position="286"/>
        <end position="306"/>
    </location>
</feature>
<evidence type="ECO:0000256" key="2">
    <source>
        <dbReference type="SAM" id="Phobius"/>
    </source>
</evidence>
<evidence type="ECO:0000313" key="5">
    <source>
        <dbReference type="Proteomes" id="UP000637628"/>
    </source>
</evidence>
<accession>A0ABQ3Z5L6</accession>
<dbReference type="EMBL" id="BOML01000052">
    <property type="protein sequence ID" value="GIE05122.1"/>
    <property type="molecule type" value="Genomic_DNA"/>
</dbReference>
<keyword evidence="2" id="KW-0812">Transmembrane</keyword>
<keyword evidence="2" id="KW-1133">Transmembrane helix</keyword>
<proteinExistence type="predicted"/>
<evidence type="ECO:0000313" key="4">
    <source>
        <dbReference type="EMBL" id="GIE05122.1"/>
    </source>
</evidence>
<protein>
    <recommendedName>
        <fullName evidence="3">DUF4350 domain-containing protein</fullName>
    </recommendedName>
</protein>
<feature type="region of interest" description="Disordered" evidence="1">
    <location>
        <begin position="224"/>
        <end position="280"/>
    </location>
</feature>
<organism evidence="4 5">
    <name type="scientific">Paractinoplanes durhamensis</name>
    <dbReference type="NCBI Taxonomy" id="113563"/>
    <lineage>
        <taxon>Bacteria</taxon>
        <taxon>Bacillati</taxon>
        <taxon>Actinomycetota</taxon>
        <taxon>Actinomycetes</taxon>
        <taxon>Micromonosporales</taxon>
        <taxon>Micromonosporaceae</taxon>
        <taxon>Paractinoplanes</taxon>
    </lineage>
</organism>
<evidence type="ECO:0000256" key="1">
    <source>
        <dbReference type="SAM" id="MobiDB-lite"/>
    </source>
</evidence>
<reference evidence="4 5" key="1">
    <citation type="submission" date="2021-01" db="EMBL/GenBank/DDBJ databases">
        <title>Whole genome shotgun sequence of Actinoplanes durhamensis NBRC 14914.</title>
        <authorList>
            <person name="Komaki H."/>
            <person name="Tamura T."/>
        </authorList>
    </citation>
    <scope>NUCLEOTIDE SEQUENCE [LARGE SCALE GENOMIC DNA]</scope>
    <source>
        <strain evidence="4 5">NBRC 14914</strain>
    </source>
</reference>
<comment type="caution">
    <text evidence="4">The sequence shown here is derived from an EMBL/GenBank/DDBJ whole genome shotgun (WGS) entry which is preliminary data.</text>
</comment>
<dbReference type="InterPro" id="IPR025646">
    <property type="entry name" value="DUF4350"/>
</dbReference>
<feature type="domain" description="DUF4350" evidence="3">
    <location>
        <begin position="52"/>
        <end position="211"/>
    </location>
</feature>
<dbReference type="Pfam" id="PF14258">
    <property type="entry name" value="DUF4350"/>
    <property type="match status" value="1"/>
</dbReference>
<sequence length="425" mass="44006">MTTTRRRRRWLRLAVPFVILFALVTGTLVVHAIAQPDPEDADYLSPVSDAGIGGGTLAARLRGEGVVVERVTSTVDALTALWTGGGSTLLVTTPGLVDTSQLSTFGRLPTGTRVVLVAPTRAALDRSDWPIEVHGDRWTATTAEPGCTDPTAAAAGPAAVRDLSYGGDCYDGALLTVAYGGAVVTVAGAADPFRNDRIGEHGNATLAEGLLSQAGRVVWLDVHEREEPPPPSSEPTPPTTPQQTTATGEASPGDGRPADPTDGPQEQPEQAAESPPNPLGQAFPPAFWATVVLLAAALLALAVAAARRLGTPVAEPLPSRVPALETLLGHARLYQRARARGASLAILRTAARRRLAVHLGLPPGAGIADIAEAAGLEEDGVRDILGSAVVPENDDELIAMAAAVQNLEREITANSAAAIFEGEQS</sequence>